<evidence type="ECO:0000256" key="1">
    <source>
        <dbReference type="SAM" id="Phobius"/>
    </source>
</evidence>
<evidence type="ECO:0000313" key="2">
    <source>
        <dbReference type="EMBL" id="HJG29409.1"/>
    </source>
</evidence>
<accession>A0A921LPZ3</accession>
<proteinExistence type="predicted"/>
<keyword evidence="1" id="KW-0812">Transmembrane</keyword>
<feature type="transmembrane region" description="Helical" evidence="1">
    <location>
        <begin position="91"/>
        <end position="110"/>
    </location>
</feature>
<evidence type="ECO:0000313" key="3">
    <source>
        <dbReference type="Proteomes" id="UP000782880"/>
    </source>
</evidence>
<dbReference type="EMBL" id="DYVE01000315">
    <property type="protein sequence ID" value="HJG29409.1"/>
    <property type="molecule type" value="Genomic_DNA"/>
</dbReference>
<keyword evidence="1" id="KW-1133">Transmembrane helix</keyword>
<feature type="transmembrane region" description="Helical" evidence="1">
    <location>
        <begin position="161"/>
        <end position="180"/>
    </location>
</feature>
<sequence length="219" mass="24288">MNRTTRAVLRYTREDLKWILPVALFLGILGECLGLAALYLGEEENASQIVLGVLLAITFLISTIVSIVYLANQFNMFLSFSTTRQGLVAGILLHSLRISILQTVIALVWGTLDTLVRRSLGGAYPLPWQWIPWPVWPLAVLLPVWIGLFLGGLIQRFGAKGFWCAYLVFLLGTTGISQWLPPVIDVLRPLPWQIPAAVLLVLAAGLAALSLRWMRRATV</sequence>
<feature type="transmembrane region" description="Helical" evidence="1">
    <location>
        <begin position="20"/>
        <end position="40"/>
    </location>
</feature>
<reference evidence="2" key="1">
    <citation type="journal article" date="2021" name="PeerJ">
        <title>Extensive microbial diversity within the chicken gut microbiome revealed by metagenomics and culture.</title>
        <authorList>
            <person name="Gilroy R."/>
            <person name="Ravi A."/>
            <person name="Getino M."/>
            <person name="Pursley I."/>
            <person name="Horton D.L."/>
            <person name="Alikhan N.F."/>
            <person name="Baker D."/>
            <person name="Gharbi K."/>
            <person name="Hall N."/>
            <person name="Watson M."/>
            <person name="Adriaenssens E.M."/>
            <person name="Foster-Nyarko E."/>
            <person name="Jarju S."/>
            <person name="Secka A."/>
            <person name="Antonio M."/>
            <person name="Oren A."/>
            <person name="Chaudhuri R.R."/>
            <person name="La Ragione R."/>
            <person name="Hildebrand F."/>
            <person name="Pallen M.J."/>
        </authorList>
    </citation>
    <scope>NUCLEOTIDE SEQUENCE</scope>
    <source>
        <strain evidence="2">ChiBcec21-2208</strain>
    </source>
</reference>
<keyword evidence="1" id="KW-0472">Membrane</keyword>
<feature type="transmembrane region" description="Helical" evidence="1">
    <location>
        <begin position="46"/>
        <end position="70"/>
    </location>
</feature>
<name>A0A921LPZ3_9FIRM</name>
<feature type="transmembrane region" description="Helical" evidence="1">
    <location>
        <begin position="130"/>
        <end position="154"/>
    </location>
</feature>
<dbReference type="AlphaFoldDB" id="A0A921LPZ3"/>
<reference evidence="2" key="2">
    <citation type="submission" date="2021-09" db="EMBL/GenBank/DDBJ databases">
        <authorList>
            <person name="Gilroy R."/>
        </authorList>
    </citation>
    <scope>NUCLEOTIDE SEQUENCE</scope>
    <source>
        <strain evidence="2">ChiBcec21-2208</strain>
    </source>
</reference>
<protein>
    <submittedName>
        <fullName evidence="2">Uncharacterized protein</fullName>
    </submittedName>
</protein>
<gene>
    <name evidence="2" type="ORF">K8V20_12295</name>
</gene>
<dbReference type="Proteomes" id="UP000782880">
    <property type="component" value="Unassembled WGS sequence"/>
</dbReference>
<feature type="transmembrane region" description="Helical" evidence="1">
    <location>
        <begin position="192"/>
        <end position="211"/>
    </location>
</feature>
<organism evidence="2 3">
    <name type="scientific">Subdoligranulum variabile</name>
    <dbReference type="NCBI Taxonomy" id="214851"/>
    <lineage>
        <taxon>Bacteria</taxon>
        <taxon>Bacillati</taxon>
        <taxon>Bacillota</taxon>
        <taxon>Clostridia</taxon>
        <taxon>Eubacteriales</taxon>
        <taxon>Oscillospiraceae</taxon>
        <taxon>Subdoligranulum</taxon>
    </lineage>
</organism>
<comment type="caution">
    <text evidence="2">The sequence shown here is derived from an EMBL/GenBank/DDBJ whole genome shotgun (WGS) entry which is preliminary data.</text>
</comment>